<accession>A0A1X2F207</accession>
<name>A0A1X2F207_9MYCO</name>
<dbReference type="SUPFAM" id="SSF51735">
    <property type="entry name" value="NAD(P)-binding Rossmann-fold domains"/>
    <property type="match status" value="1"/>
</dbReference>
<evidence type="ECO:0000313" key="3">
    <source>
        <dbReference type="Proteomes" id="UP000193964"/>
    </source>
</evidence>
<comment type="caution">
    <text evidence="2">The sequence shown here is derived from an EMBL/GenBank/DDBJ whole genome shotgun (WGS) entry which is preliminary data.</text>
</comment>
<dbReference type="AlphaFoldDB" id="A0A1X2F207"/>
<dbReference type="Gene3D" id="3.40.50.720">
    <property type="entry name" value="NAD(P)-binding Rossmann-like Domain"/>
    <property type="match status" value="1"/>
</dbReference>
<dbReference type="Gene3D" id="1.10.1040.10">
    <property type="entry name" value="N-(1-d-carboxylethyl)-l-norvaline Dehydrogenase, domain 2"/>
    <property type="match status" value="1"/>
</dbReference>
<dbReference type="InterPro" id="IPR013328">
    <property type="entry name" value="6PGD_dom2"/>
</dbReference>
<feature type="domain" description="Phosphogluconate dehydrogenase NAD-binding putative C-terminal" evidence="1">
    <location>
        <begin position="182"/>
        <end position="250"/>
    </location>
</feature>
<evidence type="ECO:0000259" key="1">
    <source>
        <dbReference type="Pfam" id="PF09130"/>
    </source>
</evidence>
<dbReference type="EMBL" id="LQQA01000029">
    <property type="protein sequence ID" value="ORX12470.1"/>
    <property type="molecule type" value="Genomic_DNA"/>
</dbReference>
<proteinExistence type="predicted"/>
<gene>
    <name evidence="2" type="ORF">AWC31_31325</name>
</gene>
<dbReference type="InterPro" id="IPR008927">
    <property type="entry name" value="6-PGluconate_DH-like_C_sf"/>
</dbReference>
<dbReference type="Proteomes" id="UP000193964">
    <property type="component" value="Unassembled WGS sequence"/>
</dbReference>
<reference evidence="2 3" key="1">
    <citation type="submission" date="2016-01" db="EMBL/GenBank/DDBJ databases">
        <title>The new phylogeny of the genus Mycobacterium.</title>
        <authorList>
            <person name="Tarcisio F."/>
            <person name="Conor M."/>
            <person name="Antonella G."/>
            <person name="Elisabetta G."/>
            <person name="Giulia F.S."/>
            <person name="Sara T."/>
            <person name="Anna F."/>
            <person name="Clotilde B."/>
            <person name="Roberto B."/>
            <person name="Veronica D.S."/>
            <person name="Fabio R."/>
            <person name="Monica P."/>
            <person name="Olivier J."/>
            <person name="Enrico T."/>
            <person name="Nicola S."/>
        </authorList>
    </citation>
    <scope>NUCLEOTIDE SEQUENCE [LARGE SCALE GENOMIC DNA]</scope>
    <source>
        <strain evidence="2 3">ATCC 700010</strain>
    </source>
</reference>
<protein>
    <recommendedName>
        <fullName evidence="1">Phosphogluconate dehydrogenase NAD-binding putative C-terminal domain-containing protein</fullName>
    </recommendedName>
</protein>
<dbReference type="RefSeq" id="WP_085146166.1">
    <property type="nucleotide sequence ID" value="NZ_JACKUA010000030.1"/>
</dbReference>
<dbReference type="InterPro" id="IPR036291">
    <property type="entry name" value="NAD(P)-bd_dom_sf"/>
</dbReference>
<dbReference type="SUPFAM" id="SSF48179">
    <property type="entry name" value="6-phosphogluconate dehydrogenase C-terminal domain-like"/>
    <property type="match status" value="1"/>
</dbReference>
<dbReference type="InterPro" id="IPR015814">
    <property type="entry name" value="Pgluconate_DH_NAD-bd_C"/>
</dbReference>
<dbReference type="Pfam" id="PF09130">
    <property type="entry name" value="DUF1932"/>
    <property type="match status" value="1"/>
</dbReference>
<sequence>MTVVTVLHPGTMGAEVARLGVQGGATVRWVSSGRSKASRQRAADAGLQECADLHDALHDCDVVLSICPPAHAEDIARQAAGYRGIYVDANAIAPERVHRIAELLPDARVVDGAIIGPPPKRPATTRLYLSGDTEAVANLFEGTALEVVVISDQLGQASALKMAYASYQKASRVLAATAHALANQHGVGEHLAREAVLLEGRPLAESDAFTGAAARAWRWAPEMLEIATTLMAAGLPADMAAGAARTLDRWVAVRDRTDLSLAEVLAMLAVAPPEAPA</sequence>
<organism evidence="2 3">
    <name type="scientific">Mycolicibacterium wolinskyi</name>
    <dbReference type="NCBI Taxonomy" id="59750"/>
    <lineage>
        <taxon>Bacteria</taxon>
        <taxon>Bacillati</taxon>
        <taxon>Actinomycetota</taxon>
        <taxon>Actinomycetes</taxon>
        <taxon>Mycobacteriales</taxon>
        <taxon>Mycobacteriaceae</taxon>
        <taxon>Mycolicibacterium</taxon>
    </lineage>
</organism>
<evidence type="ECO:0000313" key="2">
    <source>
        <dbReference type="EMBL" id="ORX12470.1"/>
    </source>
</evidence>
<dbReference type="OrthoDB" id="1271986at2"/>